<evidence type="ECO:0000313" key="2">
    <source>
        <dbReference type="Proteomes" id="UP000225766"/>
    </source>
</evidence>
<dbReference type="Proteomes" id="UP000225766">
    <property type="component" value="Unassembled WGS sequence"/>
</dbReference>
<reference evidence="1 2" key="1">
    <citation type="submission" date="2017-09" db="EMBL/GenBank/DDBJ databases">
        <title>Large-scale bioinformatics analysis of Bacillus genomes uncovers conserved roles of natural products in bacterial physiology.</title>
        <authorList>
            <consortium name="Agbiome Team Llc"/>
            <person name="Bleich R.M."/>
            <person name="Grubbs K.J."/>
            <person name="Santa Maria K.C."/>
            <person name="Allen S.E."/>
            <person name="Farag S."/>
            <person name="Shank E.A."/>
            <person name="Bowers A."/>
        </authorList>
    </citation>
    <scope>NUCLEOTIDE SEQUENCE [LARGE SCALE GENOMIC DNA]</scope>
    <source>
        <strain evidence="1 2">AFS040105</strain>
    </source>
</reference>
<name>A0A2C1LWJ3_BACCE</name>
<gene>
    <name evidence="1" type="ORF">COD19_10805</name>
</gene>
<protein>
    <submittedName>
        <fullName evidence="1">Uncharacterized protein</fullName>
    </submittedName>
</protein>
<evidence type="ECO:0000313" key="1">
    <source>
        <dbReference type="EMBL" id="PGU02818.1"/>
    </source>
</evidence>
<organism evidence="1 2">
    <name type="scientific">Bacillus cereus</name>
    <dbReference type="NCBI Taxonomy" id="1396"/>
    <lineage>
        <taxon>Bacteria</taxon>
        <taxon>Bacillati</taxon>
        <taxon>Bacillota</taxon>
        <taxon>Bacilli</taxon>
        <taxon>Bacillales</taxon>
        <taxon>Bacillaceae</taxon>
        <taxon>Bacillus</taxon>
        <taxon>Bacillus cereus group</taxon>
    </lineage>
</organism>
<dbReference type="AlphaFoldDB" id="A0A2C1LWJ3"/>
<accession>A0A2C1LWJ3</accession>
<dbReference type="EMBL" id="NUMG01000010">
    <property type="protein sequence ID" value="PGU02818.1"/>
    <property type="molecule type" value="Genomic_DNA"/>
</dbReference>
<comment type="caution">
    <text evidence="1">The sequence shown here is derived from an EMBL/GenBank/DDBJ whole genome shotgun (WGS) entry which is preliminary data.</text>
</comment>
<sequence length="68" mass="7497">MGIQKNVEAVSFSDGNELKIEYFATKIMNVKIDVMPLPLYVVLAAINYGASVYNKLPADMIARFTVIG</sequence>
<proteinExistence type="predicted"/>